<protein>
    <submittedName>
        <fullName evidence="1">Uncharacterized protein</fullName>
    </submittedName>
</protein>
<dbReference type="EMBL" id="CM056741">
    <property type="protein sequence ID" value="KAJ8685116.1"/>
    <property type="molecule type" value="Genomic_DNA"/>
</dbReference>
<reference evidence="1" key="1">
    <citation type="submission" date="2023-04" db="EMBL/GenBank/DDBJ databases">
        <title>A chromosome-level genome assembly of the parasitoid wasp Eretmocerus hayati.</title>
        <authorList>
            <person name="Zhong Y."/>
            <person name="Liu S."/>
            <person name="Liu Y."/>
        </authorList>
    </citation>
    <scope>NUCLEOTIDE SEQUENCE</scope>
    <source>
        <strain evidence="1">ZJU_SS_LIU_2023</strain>
    </source>
</reference>
<sequence>MQEVVRKKFKFEFHVSPVTDNDKPQRDYEIIFDNLRKDVRMAEKGLKKVELLSLVSSSWSVRQTAEFFNVSGRTVKDAKLLRNERENGEIDRARVNWRPSLDSLVANTIPELYLDDKNPRQLFGMKDCVSVRQEDGKRVLMQKKLILCNLGELFEEYKNKHPDHTVSLSKFYLLMDNLEKLLLHDFVVAKQAKCFANAKETLREGYLIVVFDFAENCTFVAQRAVQGFHSNNEQATLFPVTVYSVEDGVLHRRSYAFISDCLKHDSVAVYIFQKKMIEIQARFWPDREAEWHVFATSRGKAPCDGLAGCIKRDVARASLQGRIILNSVQLYEWTKGAIKNVGFFHIPKSSYEETREFLETQRFSYSKTVNGTQSYHTSIPVEDSIGLLTVKTFSDASDSKTARAYNEP</sequence>
<organism evidence="1 2">
    <name type="scientific">Eretmocerus hayati</name>
    <dbReference type="NCBI Taxonomy" id="131215"/>
    <lineage>
        <taxon>Eukaryota</taxon>
        <taxon>Metazoa</taxon>
        <taxon>Ecdysozoa</taxon>
        <taxon>Arthropoda</taxon>
        <taxon>Hexapoda</taxon>
        <taxon>Insecta</taxon>
        <taxon>Pterygota</taxon>
        <taxon>Neoptera</taxon>
        <taxon>Endopterygota</taxon>
        <taxon>Hymenoptera</taxon>
        <taxon>Apocrita</taxon>
        <taxon>Proctotrupomorpha</taxon>
        <taxon>Chalcidoidea</taxon>
        <taxon>Aphelinidae</taxon>
        <taxon>Aphelininae</taxon>
        <taxon>Eretmocerus</taxon>
    </lineage>
</organism>
<comment type="caution">
    <text evidence="1">The sequence shown here is derived from an EMBL/GenBank/DDBJ whole genome shotgun (WGS) entry which is preliminary data.</text>
</comment>
<evidence type="ECO:0000313" key="1">
    <source>
        <dbReference type="EMBL" id="KAJ8685116.1"/>
    </source>
</evidence>
<dbReference type="Proteomes" id="UP001239111">
    <property type="component" value="Chromosome 1"/>
</dbReference>
<gene>
    <name evidence="1" type="ORF">QAD02_020909</name>
</gene>
<evidence type="ECO:0000313" key="2">
    <source>
        <dbReference type="Proteomes" id="UP001239111"/>
    </source>
</evidence>
<accession>A0ACC2PNN6</accession>
<keyword evidence="2" id="KW-1185">Reference proteome</keyword>
<name>A0ACC2PNN6_9HYME</name>
<proteinExistence type="predicted"/>